<evidence type="ECO:0000313" key="9">
    <source>
        <dbReference type="Proteomes" id="UP000016923"/>
    </source>
</evidence>
<protein>
    <submittedName>
        <fullName evidence="8">Wsc domain containing protein</fullName>
    </submittedName>
</protein>
<keyword evidence="4 5" id="KW-0472">Membrane</keyword>
<dbReference type="GO" id="GO:0071944">
    <property type="term" value="C:cell periphery"/>
    <property type="evidence" value="ECO:0007669"/>
    <property type="project" value="UniProtKB-ARBA"/>
</dbReference>
<evidence type="ECO:0000256" key="6">
    <source>
        <dbReference type="SAM" id="SignalP"/>
    </source>
</evidence>
<keyword evidence="2 5" id="KW-0812">Transmembrane</keyword>
<evidence type="ECO:0000256" key="3">
    <source>
        <dbReference type="ARBA" id="ARBA00022989"/>
    </source>
</evidence>
<dbReference type="PROSITE" id="PS51212">
    <property type="entry name" value="WSC"/>
    <property type="match status" value="1"/>
</dbReference>
<accession>S3BVA1</accession>
<proteinExistence type="predicted"/>
<dbReference type="Gene3D" id="1.20.5.510">
    <property type="entry name" value="Single helix bin"/>
    <property type="match status" value="1"/>
</dbReference>
<evidence type="ECO:0000313" key="8">
    <source>
        <dbReference type="EMBL" id="EPE05149.1"/>
    </source>
</evidence>
<keyword evidence="9" id="KW-1185">Reference proteome</keyword>
<evidence type="ECO:0000256" key="1">
    <source>
        <dbReference type="ARBA" id="ARBA00004167"/>
    </source>
</evidence>
<name>S3BVA1_OPHP1</name>
<evidence type="ECO:0000256" key="5">
    <source>
        <dbReference type="SAM" id="Phobius"/>
    </source>
</evidence>
<dbReference type="VEuPathDB" id="FungiDB:F503_03754"/>
<dbReference type="eggNOG" id="KOG4157">
    <property type="taxonomic scope" value="Eukaryota"/>
</dbReference>
<dbReference type="AlphaFoldDB" id="S3BVA1"/>
<feature type="chain" id="PRO_5004518100" evidence="6">
    <location>
        <begin position="22"/>
        <end position="288"/>
    </location>
</feature>
<dbReference type="STRING" id="1262450.S3BVA1"/>
<evidence type="ECO:0000256" key="4">
    <source>
        <dbReference type="ARBA" id="ARBA00023136"/>
    </source>
</evidence>
<keyword evidence="3 5" id="KW-1133">Transmembrane helix</keyword>
<dbReference type="EMBL" id="KE148157">
    <property type="protein sequence ID" value="EPE05149.1"/>
    <property type="molecule type" value="Genomic_DNA"/>
</dbReference>
<dbReference type="HOGENOM" id="CLU_024893_0_0_1"/>
<reference evidence="8 9" key="1">
    <citation type="journal article" date="2013" name="BMC Genomics">
        <title>The genome and transcriptome of the pine saprophyte Ophiostoma piceae, and a comparison with the bark beetle-associated pine pathogen Grosmannia clavigera.</title>
        <authorList>
            <person name="Haridas S."/>
            <person name="Wang Y."/>
            <person name="Lim L."/>
            <person name="Massoumi Alamouti S."/>
            <person name="Jackman S."/>
            <person name="Docking R."/>
            <person name="Robertson G."/>
            <person name="Birol I."/>
            <person name="Bohlmann J."/>
            <person name="Breuil C."/>
        </authorList>
    </citation>
    <scope>NUCLEOTIDE SEQUENCE [LARGE SCALE GENOMIC DNA]</scope>
    <source>
        <strain evidence="8 9">UAMH 11346</strain>
    </source>
</reference>
<dbReference type="Proteomes" id="UP000016923">
    <property type="component" value="Unassembled WGS sequence"/>
</dbReference>
<feature type="transmembrane region" description="Helical" evidence="5">
    <location>
        <begin position="192"/>
        <end position="216"/>
    </location>
</feature>
<organism evidence="8 9">
    <name type="scientific">Ophiostoma piceae (strain UAMH 11346)</name>
    <name type="common">Sap stain fungus</name>
    <dbReference type="NCBI Taxonomy" id="1262450"/>
    <lineage>
        <taxon>Eukaryota</taxon>
        <taxon>Fungi</taxon>
        <taxon>Dikarya</taxon>
        <taxon>Ascomycota</taxon>
        <taxon>Pezizomycotina</taxon>
        <taxon>Sordariomycetes</taxon>
        <taxon>Sordariomycetidae</taxon>
        <taxon>Ophiostomatales</taxon>
        <taxon>Ophiostomataceae</taxon>
        <taxon>Ophiostoma</taxon>
    </lineage>
</organism>
<keyword evidence="6" id="KW-0732">Signal</keyword>
<dbReference type="OrthoDB" id="2019572at2759"/>
<evidence type="ECO:0000259" key="7">
    <source>
        <dbReference type="PROSITE" id="PS51212"/>
    </source>
</evidence>
<dbReference type="OMA" id="MTSIGCF"/>
<sequence length="288" mass="29471">MKSLTVLRLAAAAGLAATASAAGTATMGVEQPSSAPIYKQPVVQGCFSSAGDLVFNSSQTFNSRGECGQTICQAMGAYVAASSAGDKCYCGNTYPANSTLVDDSKCNSPCTGYGQDACGGDGFYTVYNTGLKLSGIAYADDDGSSSSSSSPTAATSTKATSVATTVVGGQTVFVTQTSDSNSSSKKSSSNTAGIAGGVVAGVVVVAAIVGGVFFMLRRRRNREIEEEHRRNAAVNAFFNGASKAPSTSGEFSSSDARLDPVMAQRRMSDGSIADNEDYSRRILRVTNA</sequence>
<dbReference type="InterPro" id="IPR002889">
    <property type="entry name" value="WSC_carb-bd"/>
</dbReference>
<feature type="signal peptide" evidence="6">
    <location>
        <begin position="1"/>
        <end position="21"/>
    </location>
</feature>
<gene>
    <name evidence="8" type="ORF">F503_03754</name>
</gene>
<dbReference type="InterPro" id="IPR051694">
    <property type="entry name" value="Immunoregulatory_rcpt-like"/>
</dbReference>
<dbReference type="Pfam" id="PF01822">
    <property type="entry name" value="WSC"/>
    <property type="match status" value="1"/>
</dbReference>
<evidence type="ECO:0000256" key="2">
    <source>
        <dbReference type="ARBA" id="ARBA00022692"/>
    </source>
</evidence>
<dbReference type="SMART" id="SM00321">
    <property type="entry name" value="WSC"/>
    <property type="match status" value="1"/>
</dbReference>
<dbReference type="PANTHER" id="PTHR15549">
    <property type="entry name" value="PAIRED IMMUNOGLOBULIN-LIKE TYPE 2 RECEPTOR"/>
    <property type="match status" value="1"/>
</dbReference>
<comment type="subcellular location">
    <subcellularLocation>
        <location evidence="1">Membrane</location>
        <topology evidence="1">Single-pass membrane protein</topology>
    </subcellularLocation>
</comment>
<feature type="domain" description="WSC" evidence="7">
    <location>
        <begin position="40"/>
        <end position="130"/>
    </location>
</feature>
<dbReference type="GO" id="GO:0016020">
    <property type="term" value="C:membrane"/>
    <property type="evidence" value="ECO:0007669"/>
    <property type="project" value="UniProtKB-SubCell"/>
</dbReference>